<dbReference type="EMBL" id="SOSA01000180">
    <property type="protein sequence ID" value="THC94956.1"/>
    <property type="molecule type" value="Genomic_DNA"/>
</dbReference>
<sequence length="75" mass="8311">MQLAQSPTSDLFCTQCIYTQPGQGSGSIQRLGYGELERSLDMSDEAFYTLTALRMEPEAILCPPWAGGCRPFDLF</sequence>
<dbReference type="Proteomes" id="UP000308092">
    <property type="component" value="Unassembled WGS sequence"/>
</dbReference>
<gene>
    <name evidence="1" type="ORF">EYZ11_005550</name>
</gene>
<keyword evidence="2" id="KW-1185">Reference proteome</keyword>
<evidence type="ECO:0000313" key="1">
    <source>
        <dbReference type="EMBL" id="THC94956.1"/>
    </source>
</evidence>
<organism evidence="1 2">
    <name type="scientific">Aspergillus tanneri</name>
    <dbReference type="NCBI Taxonomy" id="1220188"/>
    <lineage>
        <taxon>Eukaryota</taxon>
        <taxon>Fungi</taxon>
        <taxon>Dikarya</taxon>
        <taxon>Ascomycota</taxon>
        <taxon>Pezizomycotina</taxon>
        <taxon>Eurotiomycetes</taxon>
        <taxon>Eurotiomycetidae</taxon>
        <taxon>Eurotiales</taxon>
        <taxon>Aspergillaceae</taxon>
        <taxon>Aspergillus</taxon>
        <taxon>Aspergillus subgen. Circumdati</taxon>
    </lineage>
</organism>
<protein>
    <submittedName>
        <fullName evidence="1">Uncharacterized protein</fullName>
    </submittedName>
</protein>
<name>A0A4S3JHM0_9EURO</name>
<comment type="caution">
    <text evidence="1">The sequence shown here is derived from an EMBL/GenBank/DDBJ whole genome shotgun (WGS) entry which is preliminary data.</text>
</comment>
<dbReference type="VEuPathDB" id="FungiDB:EYZ11_005550"/>
<proteinExistence type="predicted"/>
<evidence type="ECO:0000313" key="2">
    <source>
        <dbReference type="Proteomes" id="UP000308092"/>
    </source>
</evidence>
<dbReference type="AlphaFoldDB" id="A0A4S3JHM0"/>
<reference evidence="1 2" key="1">
    <citation type="submission" date="2019-03" db="EMBL/GenBank/DDBJ databases">
        <title>The genome sequence of a newly discovered highly antifungal drug resistant Aspergillus species, Aspergillus tanneri NIH 1004.</title>
        <authorList>
            <person name="Mounaud S."/>
            <person name="Singh I."/>
            <person name="Joardar V."/>
            <person name="Pakala S."/>
            <person name="Pakala S."/>
            <person name="Venepally P."/>
            <person name="Hoover J."/>
            <person name="Nierman W."/>
            <person name="Chung J."/>
            <person name="Losada L."/>
        </authorList>
    </citation>
    <scope>NUCLEOTIDE SEQUENCE [LARGE SCALE GENOMIC DNA]</scope>
    <source>
        <strain evidence="1 2">NIH1004</strain>
    </source>
</reference>
<accession>A0A4S3JHM0</accession>